<proteinExistence type="predicted"/>
<dbReference type="NCBIfam" id="TIGR01414">
    <property type="entry name" value="autotrans_barl"/>
    <property type="match status" value="1"/>
</dbReference>
<dbReference type="Gene3D" id="2.40.128.130">
    <property type="entry name" value="Autotransporter beta-domain"/>
    <property type="match status" value="1"/>
</dbReference>
<evidence type="ECO:0000259" key="1">
    <source>
        <dbReference type="PROSITE" id="PS51208"/>
    </source>
</evidence>
<dbReference type="AlphaFoldDB" id="A0A5B8CI86"/>
<feature type="domain" description="Autotransporter" evidence="1">
    <location>
        <begin position="1"/>
        <end position="234"/>
    </location>
</feature>
<organism evidence="2 3">
    <name type="scientific">Sphingobium fuliginis ATCC 27551</name>
    <dbReference type="NCBI Taxonomy" id="1208342"/>
    <lineage>
        <taxon>Bacteria</taxon>
        <taxon>Pseudomonadati</taxon>
        <taxon>Pseudomonadota</taxon>
        <taxon>Alphaproteobacteria</taxon>
        <taxon>Sphingomonadales</taxon>
        <taxon>Sphingomonadaceae</taxon>
        <taxon>Sphingobium</taxon>
    </lineage>
</organism>
<dbReference type="InterPro" id="IPR036709">
    <property type="entry name" value="Autotransporte_beta_dom_sf"/>
</dbReference>
<name>A0A5B8CI86_SPHSA</name>
<dbReference type="InterPro" id="IPR005546">
    <property type="entry name" value="Autotransporte_beta"/>
</dbReference>
<dbReference type="EMBL" id="CP041016">
    <property type="protein sequence ID" value="QDC37740.1"/>
    <property type="molecule type" value="Genomic_DNA"/>
</dbReference>
<protein>
    <submittedName>
        <fullName evidence="2">Autotransporter outer membrane beta-barrel domain-containing protein</fullName>
    </submittedName>
</protein>
<dbReference type="Proteomes" id="UP000311469">
    <property type="component" value="Chromosome cSF1"/>
</dbReference>
<reference evidence="2 3" key="1">
    <citation type="submission" date="2019-06" db="EMBL/GenBank/DDBJ databases">
        <title>Genome organization and adaptive potential of archetypical organophosphate degarding Sphingobium fuliginis ATCC 27551.</title>
        <authorList>
            <person name="Sarwar A."/>
            <person name="Parthasarathy S."/>
            <person name="Singh C."/>
            <person name="Siddavattam D."/>
        </authorList>
    </citation>
    <scope>NUCLEOTIDE SEQUENCE [LARGE SCALE GENOMIC DNA]</scope>
    <source>
        <strain evidence="2 3">ATCC 27551</strain>
    </source>
</reference>
<evidence type="ECO:0000313" key="3">
    <source>
        <dbReference type="Proteomes" id="UP000311469"/>
    </source>
</evidence>
<accession>A0A5B8CI86</accession>
<dbReference type="KEGG" id="sufl:FIL70_11410"/>
<gene>
    <name evidence="2" type="ORF">FIL70_11410</name>
</gene>
<sequence>MGQQRLVDRRLRRLSQQPADAVLAGRPHRVDGVVAGVHGRWSNGKLRIKATVAYDGGNADTRRNLLGASANGSYDLTGWTGDLSLTYAMPLSRGWTVQPTVGLTAIRTIRDQVAEGGDSPYVLEVARERDHAVFVDGGLTFKGGMQDGAAMRPYLTVGMRYQVEGRAPFALAALGGGDLGLAATGASRAPVLATATMGTDVVLSSSLTLFGSLSGEAGDADRRASARVGLRLAF</sequence>
<dbReference type="PROSITE" id="PS51208">
    <property type="entry name" value="AUTOTRANSPORTER"/>
    <property type="match status" value="1"/>
</dbReference>
<dbReference type="InterPro" id="IPR006315">
    <property type="entry name" value="OM_autotransptr_brl_dom"/>
</dbReference>
<dbReference type="GO" id="GO:0019867">
    <property type="term" value="C:outer membrane"/>
    <property type="evidence" value="ECO:0007669"/>
    <property type="project" value="InterPro"/>
</dbReference>
<dbReference type="SUPFAM" id="SSF103515">
    <property type="entry name" value="Autotransporter"/>
    <property type="match status" value="1"/>
</dbReference>
<dbReference type="Pfam" id="PF03797">
    <property type="entry name" value="Autotransporter"/>
    <property type="match status" value="1"/>
</dbReference>
<evidence type="ECO:0000313" key="2">
    <source>
        <dbReference type="EMBL" id="QDC37740.1"/>
    </source>
</evidence>